<dbReference type="SUPFAM" id="SSF52096">
    <property type="entry name" value="ClpP/crotonase"/>
    <property type="match status" value="1"/>
</dbReference>
<reference evidence="2 3" key="1">
    <citation type="submission" date="2024-03" db="EMBL/GenBank/DDBJ databases">
        <title>Community enrichment and isolation of bacterial strains for fucoidan degradation.</title>
        <authorList>
            <person name="Sichert A."/>
        </authorList>
    </citation>
    <scope>NUCLEOTIDE SEQUENCE [LARGE SCALE GENOMIC DNA]</scope>
    <source>
        <strain evidence="2 3">AS12</strain>
    </source>
</reference>
<dbReference type="Gene3D" id="3.30.750.170">
    <property type="match status" value="1"/>
</dbReference>
<dbReference type="PANTHER" id="PTHR32060">
    <property type="entry name" value="TAIL-SPECIFIC PROTEASE"/>
    <property type="match status" value="1"/>
</dbReference>
<evidence type="ECO:0000313" key="2">
    <source>
        <dbReference type="EMBL" id="MEM5498813.1"/>
    </source>
</evidence>
<evidence type="ECO:0000313" key="3">
    <source>
        <dbReference type="Proteomes" id="UP001461163"/>
    </source>
</evidence>
<accession>A0ABU9SZ86</accession>
<name>A0ABU9SZ86_9ALTE</name>
<dbReference type="Proteomes" id="UP001461163">
    <property type="component" value="Unassembled WGS sequence"/>
</dbReference>
<dbReference type="InterPro" id="IPR029045">
    <property type="entry name" value="ClpP/crotonase-like_dom_sf"/>
</dbReference>
<dbReference type="InterPro" id="IPR001478">
    <property type="entry name" value="PDZ"/>
</dbReference>
<dbReference type="Gene3D" id="3.90.226.10">
    <property type="entry name" value="2-enoyl-CoA Hydratase, Chain A, domain 1"/>
    <property type="match status" value="1"/>
</dbReference>
<dbReference type="EMBL" id="JBBMQS010000009">
    <property type="protein sequence ID" value="MEM5498813.1"/>
    <property type="molecule type" value="Genomic_DNA"/>
</dbReference>
<protein>
    <submittedName>
        <fullName evidence="2">S41 family peptidase</fullName>
    </submittedName>
</protein>
<keyword evidence="3" id="KW-1185">Reference proteome</keyword>
<dbReference type="Gene3D" id="2.30.42.10">
    <property type="match status" value="1"/>
</dbReference>
<organism evidence="2 3">
    <name type="scientific">Paraglaciecola mesophila</name>
    <dbReference type="NCBI Taxonomy" id="197222"/>
    <lineage>
        <taxon>Bacteria</taxon>
        <taxon>Pseudomonadati</taxon>
        <taxon>Pseudomonadota</taxon>
        <taxon>Gammaproteobacteria</taxon>
        <taxon>Alteromonadales</taxon>
        <taxon>Alteromonadaceae</taxon>
        <taxon>Paraglaciecola</taxon>
    </lineage>
</organism>
<dbReference type="SMART" id="SM00228">
    <property type="entry name" value="PDZ"/>
    <property type="match status" value="1"/>
</dbReference>
<proteinExistence type="predicted"/>
<comment type="caution">
    <text evidence="2">The sequence shown here is derived from an EMBL/GenBank/DDBJ whole genome shotgun (WGS) entry which is preliminary data.</text>
</comment>
<gene>
    <name evidence="2" type="ORF">WNY77_15495</name>
</gene>
<dbReference type="PANTHER" id="PTHR32060:SF30">
    <property type="entry name" value="CARBOXY-TERMINAL PROCESSING PROTEASE CTPA"/>
    <property type="match status" value="1"/>
</dbReference>
<dbReference type="InterPro" id="IPR005151">
    <property type="entry name" value="Tail-specific_protease"/>
</dbReference>
<evidence type="ECO:0000259" key="1">
    <source>
        <dbReference type="PROSITE" id="PS50106"/>
    </source>
</evidence>
<dbReference type="PROSITE" id="PS50106">
    <property type="entry name" value="PDZ"/>
    <property type="match status" value="1"/>
</dbReference>
<sequence>MKKFALTNNLSRNNIRFIQSEFFVNLKLLSQLTLINASVVLTSCGGGSGGASSGSSTPTVPTPEARWTLGVYEDQSLFKDSCAIPRSGVSNITGEAFIDVAGDALDEKLWLRSWTNNTYLWYDEVDDNNPADFSTSKYFEQLKTDFRTDSGSFKDNFHFSQSTDEYLTRTQRGLSFGYGISWEFVQASAPRRIIVRYTQPGSPAENAGIERGDELITIDTIDFINTENHDDVDAINEALFPSSTGQVFEFTLQKKTGEQRTYSLTSSNVELSPVRNSAVLSTEIGYVGYVQFDSHIQSAQGPLISAFNLFSQNNVQALILDMRYNGGGLLSMASQLAFMVTGQQQTDGLTFDELKFNDKHPTFDPVTGRRLQPTPFYNREIDYERNVFTSNALPSLGLNTLYILTSGATCSASEAVINGLRGIDVEVVIIGDTTCGKPYGFYPTDNCGTTYFTIQFQGSNQKGFGEYSNGFVPTPNPIFEADVQGCLVEDDFSHTLGTIEEGMLNAAVNHLQSGECPVQAKAKIPVAQRPVSQGPSIQTSASILDAIILENAINQVISEPTH</sequence>
<feature type="domain" description="PDZ" evidence="1">
    <location>
        <begin position="164"/>
        <end position="232"/>
    </location>
</feature>
<dbReference type="Pfam" id="PF03572">
    <property type="entry name" value="Peptidase_S41"/>
    <property type="match status" value="1"/>
</dbReference>
<dbReference type="SUPFAM" id="SSF50156">
    <property type="entry name" value="PDZ domain-like"/>
    <property type="match status" value="1"/>
</dbReference>
<dbReference type="InterPro" id="IPR036034">
    <property type="entry name" value="PDZ_sf"/>
</dbReference>